<dbReference type="OrthoDB" id="8113027at2759"/>
<evidence type="ECO:0000256" key="1">
    <source>
        <dbReference type="SAM" id="MobiDB-lite"/>
    </source>
</evidence>
<keyword evidence="2" id="KW-0472">Membrane</keyword>
<sequence>MKQEAPPPAEGESMANKLSHKHGAPPLPIIRPVAPDNNAASNSGRKEKIASKTNKKWMRLATVFAYVFFVSLAAIILAIYYSFFWIGTPQSIAQTNGNDTVFSSA</sequence>
<accession>A0A8K0ET91</accession>
<evidence type="ECO:0000313" key="4">
    <source>
        <dbReference type="Proteomes" id="UP000838412"/>
    </source>
</evidence>
<dbReference type="Pfam" id="PF15018">
    <property type="entry name" value="InaF-motif"/>
    <property type="match status" value="1"/>
</dbReference>
<keyword evidence="4" id="KW-1185">Reference proteome</keyword>
<name>A0A8K0ET91_BRALA</name>
<organism evidence="3 4">
    <name type="scientific">Branchiostoma lanceolatum</name>
    <name type="common">Common lancelet</name>
    <name type="synonym">Amphioxus lanceolatum</name>
    <dbReference type="NCBI Taxonomy" id="7740"/>
    <lineage>
        <taxon>Eukaryota</taxon>
        <taxon>Metazoa</taxon>
        <taxon>Chordata</taxon>
        <taxon>Cephalochordata</taxon>
        <taxon>Leptocardii</taxon>
        <taxon>Amphioxiformes</taxon>
        <taxon>Branchiostomatidae</taxon>
        <taxon>Branchiostoma</taxon>
    </lineage>
</organism>
<dbReference type="EMBL" id="OV696689">
    <property type="protein sequence ID" value="CAH1261944.1"/>
    <property type="molecule type" value="Genomic_DNA"/>
</dbReference>
<reference evidence="3" key="1">
    <citation type="submission" date="2022-01" db="EMBL/GenBank/DDBJ databases">
        <authorList>
            <person name="Braso-Vives M."/>
        </authorList>
    </citation>
    <scope>NUCLEOTIDE SEQUENCE</scope>
</reference>
<evidence type="ECO:0000313" key="3">
    <source>
        <dbReference type="EMBL" id="CAH1261944.1"/>
    </source>
</evidence>
<dbReference type="AlphaFoldDB" id="A0A8K0ET91"/>
<feature type="region of interest" description="Disordered" evidence="1">
    <location>
        <begin position="1"/>
        <end position="50"/>
    </location>
</feature>
<keyword evidence="2" id="KW-1133">Transmembrane helix</keyword>
<dbReference type="PANTHER" id="PTHR34929">
    <property type="entry name" value="ZGC:153157"/>
    <property type="match status" value="1"/>
</dbReference>
<evidence type="ECO:0000256" key="2">
    <source>
        <dbReference type="SAM" id="Phobius"/>
    </source>
</evidence>
<feature type="transmembrane region" description="Helical" evidence="2">
    <location>
        <begin position="63"/>
        <end position="86"/>
    </location>
</feature>
<dbReference type="PANTHER" id="PTHR34929:SF1">
    <property type="entry name" value="INAF MOTIF CONTAINING 2"/>
    <property type="match status" value="1"/>
</dbReference>
<dbReference type="InterPro" id="IPR029162">
    <property type="entry name" value="InaF-motif"/>
</dbReference>
<keyword evidence="2" id="KW-0812">Transmembrane</keyword>
<gene>
    <name evidence="3" type="primary">INAFM1</name>
    <name evidence="3" type="ORF">BLAG_LOCUS17217</name>
</gene>
<proteinExistence type="predicted"/>
<dbReference type="Proteomes" id="UP000838412">
    <property type="component" value="Chromosome 4"/>
</dbReference>
<protein>
    <submittedName>
        <fullName evidence="3">INAFM1 protein</fullName>
    </submittedName>
</protein>